<evidence type="ECO:0000313" key="5">
    <source>
        <dbReference type="EMBL" id="HJC46613.1"/>
    </source>
</evidence>
<keyword evidence="1" id="KW-0805">Transcription regulation</keyword>
<comment type="caution">
    <text evidence="5">The sequence shown here is derived from an EMBL/GenBank/DDBJ whole genome shotgun (WGS) entry which is preliminary data.</text>
</comment>
<dbReference type="EMBL" id="DWWL01000005">
    <property type="protein sequence ID" value="HJC46613.1"/>
    <property type="molecule type" value="Genomic_DNA"/>
</dbReference>
<evidence type="ECO:0000256" key="1">
    <source>
        <dbReference type="ARBA" id="ARBA00023015"/>
    </source>
</evidence>
<dbReference type="Pfam" id="PF12802">
    <property type="entry name" value="MarR_2"/>
    <property type="match status" value="1"/>
</dbReference>
<dbReference type="InterPro" id="IPR036390">
    <property type="entry name" value="WH_DNA-bd_sf"/>
</dbReference>
<evidence type="ECO:0000313" key="6">
    <source>
        <dbReference type="Proteomes" id="UP000823883"/>
    </source>
</evidence>
<evidence type="ECO:0000259" key="4">
    <source>
        <dbReference type="SMART" id="SM00347"/>
    </source>
</evidence>
<dbReference type="GO" id="GO:0003700">
    <property type="term" value="F:DNA-binding transcription factor activity"/>
    <property type="evidence" value="ECO:0007669"/>
    <property type="project" value="InterPro"/>
</dbReference>
<protein>
    <submittedName>
        <fullName evidence="5">Winged helix-turn-helix transcriptional regulator</fullName>
    </submittedName>
</protein>
<feature type="domain" description="HTH marR-type" evidence="4">
    <location>
        <begin position="22"/>
        <end position="121"/>
    </location>
</feature>
<dbReference type="Gene3D" id="1.10.10.10">
    <property type="entry name" value="Winged helix-like DNA-binding domain superfamily/Winged helix DNA-binding domain"/>
    <property type="match status" value="1"/>
</dbReference>
<organism evidence="5 6">
    <name type="scientific">Candidatus Lachnoclostridium pullistercoris</name>
    <dbReference type="NCBI Taxonomy" id="2838632"/>
    <lineage>
        <taxon>Bacteria</taxon>
        <taxon>Bacillati</taxon>
        <taxon>Bacillota</taxon>
        <taxon>Clostridia</taxon>
        <taxon>Lachnospirales</taxon>
        <taxon>Lachnospiraceae</taxon>
    </lineage>
</organism>
<dbReference type="SMART" id="SM00347">
    <property type="entry name" value="HTH_MARR"/>
    <property type="match status" value="1"/>
</dbReference>
<reference evidence="5" key="1">
    <citation type="journal article" date="2021" name="PeerJ">
        <title>Extensive microbial diversity within the chicken gut microbiome revealed by metagenomics and culture.</title>
        <authorList>
            <person name="Gilroy R."/>
            <person name="Ravi A."/>
            <person name="Getino M."/>
            <person name="Pursley I."/>
            <person name="Horton D.L."/>
            <person name="Alikhan N.F."/>
            <person name="Baker D."/>
            <person name="Gharbi K."/>
            <person name="Hall N."/>
            <person name="Watson M."/>
            <person name="Adriaenssens E.M."/>
            <person name="Foster-Nyarko E."/>
            <person name="Jarju S."/>
            <person name="Secka A."/>
            <person name="Antonio M."/>
            <person name="Oren A."/>
            <person name="Chaudhuri R.R."/>
            <person name="La Ragione R."/>
            <person name="Hildebrand F."/>
            <person name="Pallen M.J."/>
        </authorList>
    </citation>
    <scope>NUCLEOTIDE SEQUENCE</scope>
    <source>
        <strain evidence="5">CHK183-5548</strain>
    </source>
</reference>
<keyword evidence="2" id="KW-0238">DNA-binding</keyword>
<reference evidence="5" key="2">
    <citation type="submission" date="2021-04" db="EMBL/GenBank/DDBJ databases">
        <authorList>
            <person name="Gilroy R."/>
        </authorList>
    </citation>
    <scope>NUCLEOTIDE SEQUENCE</scope>
    <source>
        <strain evidence="5">CHK183-5548</strain>
    </source>
</reference>
<sequence length="154" mass="17894">MHYLKAGEYTYLAGEINSLYHEAAVKMGISDSVMNILYVICEKGNQCFQSEISKLTGISRQTINSAIRKLEKDEMVYLQQGQGRNTIVCLTEKGRKFSEEKISRLFEIENKIWKEWTDEEQQQYLTLTKKYRDALKKYLDVSSFSESGPLKEQV</sequence>
<dbReference type="InterPro" id="IPR036388">
    <property type="entry name" value="WH-like_DNA-bd_sf"/>
</dbReference>
<evidence type="ECO:0000256" key="2">
    <source>
        <dbReference type="ARBA" id="ARBA00023125"/>
    </source>
</evidence>
<evidence type="ECO:0000256" key="3">
    <source>
        <dbReference type="ARBA" id="ARBA00023163"/>
    </source>
</evidence>
<dbReference type="PANTHER" id="PTHR42756:SF1">
    <property type="entry name" value="TRANSCRIPTIONAL REPRESSOR OF EMRAB OPERON"/>
    <property type="match status" value="1"/>
</dbReference>
<gene>
    <name evidence="5" type="ORF">IAA04_01000</name>
</gene>
<keyword evidence="3" id="KW-0804">Transcription</keyword>
<name>A0A9D2PBL2_9FIRM</name>
<dbReference type="PANTHER" id="PTHR42756">
    <property type="entry name" value="TRANSCRIPTIONAL REGULATOR, MARR"/>
    <property type="match status" value="1"/>
</dbReference>
<dbReference type="AlphaFoldDB" id="A0A9D2PBL2"/>
<accession>A0A9D2PBL2</accession>
<dbReference type="SUPFAM" id="SSF46785">
    <property type="entry name" value="Winged helix' DNA-binding domain"/>
    <property type="match status" value="1"/>
</dbReference>
<dbReference type="GO" id="GO:0003677">
    <property type="term" value="F:DNA binding"/>
    <property type="evidence" value="ECO:0007669"/>
    <property type="project" value="UniProtKB-KW"/>
</dbReference>
<dbReference type="Proteomes" id="UP000823883">
    <property type="component" value="Unassembled WGS sequence"/>
</dbReference>
<dbReference type="InterPro" id="IPR000835">
    <property type="entry name" value="HTH_MarR-typ"/>
</dbReference>
<proteinExistence type="predicted"/>